<dbReference type="GO" id="GO:0001228">
    <property type="term" value="F:DNA-binding transcription activator activity, RNA polymerase II-specific"/>
    <property type="evidence" value="ECO:0007669"/>
    <property type="project" value="TreeGrafter"/>
</dbReference>
<keyword evidence="6" id="KW-1185">Reference proteome</keyword>
<dbReference type="InterPro" id="IPR004827">
    <property type="entry name" value="bZIP"/>
</dbReference>
<accession>C4QZC4</accession>
<evidence type="ECO:0000256" key="2">
    <source>
        <dbReference type="ARBA" id="ARBA00023242"/>
    </source>
</evidence>
<evidence type="ECO:0000256" key="3">
    <source>
        <dbReference type="SAM" id="MobiDB-lite"/>
    </source>
</evidence>
<feature type="region of interest" description="Disordered" evidence="3">
    <location>
        <begin position="58"/>
        <end position="97"/>
    </location>
</feature>
<evidence type="ECO:0000313" key="6">
    <source>
        <dbReference type="Proteomes" id="UP000000314"/>
    </source>
</evidence>
<dbReference type="InParanoid" id="C4QZC4"/>
<evidence type="ECO:0000256" key="1">
    <source>
        <dbReference type="ARBA" id="ARBA00004123"/>
    </source>
</evidence>
<dbReference type="EMBL" id="FN392319">
    <property type="protein sequence ID" value="CAY68598.1"/>
    <property type="molecule type" value="Genomic_DNA"/>
</dbReference>
<dbReference type="PANTHER" id="PTHR40621">
    <property type="entry name" value="TRANSCRIPTION FACTOR KAPC-RELATED"/>
    <property type="match status" value="1"/>
</dbReference>
<dbReference type="GeneID" id="8196509"/>
<dbReference type="GO" id="GO:0000976">
    <property type="term" value="F:transcription cis-regulatory region binding"/>
    <property type="evidence" value="ECO:0007669"/>
    <property type="project" value="InterPro"/>
</dbReference>
<dbReference type="AlphaFoldDB" id="C4QZC4"/>
<dbReference type="OrthoDB" id="2593073at2759"/>
<dbReference type="Proteomes" id="UP000000314">
    <property type="component" value="Chromosome 1"/>
</dbReference>
<feature type="region of interest" description="Disordered" evidence="3">
    <location>
        <begin position="179"/>
        <end position="202"/>
    </location>
</feature>
<proteinExistence type="predicted"/>
<dbReference type="HOGENOM" id="CLU_1378593_0_0_1"/>
<feature type="domain" description="BZIP" evidence="4">
    <location>
        <begin position="83"/>
        <end position="137"/>
    </location>
</feature>
<gene>
    <name evidence="5" type="ordered locus">PAS_FragB_0066</name>
</gene>
<dbReference type="InterPro" id="IPR046347">
    <property type="entry name" value="bZIP_sf"/>
</dbReference>
<comment type="subcellular location">
    <subcellularLocation>
        <location evidence="1">Nucleus</location>
    </subcellularLocation>
</comment>
<dbReference type="KEGG" id="ppa:PAS_FragB_0066"/>
<dbReference type="SUPFAM" id="SSF57959">
    <property type="entry name" value="Leucine zipper domain"/>
    <property type="match status" value="1"/>
</dbReference>
<keyword evidence="2" id="KW-0539">Nucleus</keyword>
<organism evidence="5 6">
    <name type="scientific">Komagataella phaffii (strain GS115 / ATCC 20864)</name>
    <name type="common">Yeast</name>
    <name type="synonym">Pichia pastoris</name>
    <dbReference type="NCBI Taxonomy" id="644223"/>
    <lineage>
        <taxon>Eukaryota</taxon>
        <taxon>Fungi</taxon>
        <taxon>Dikarya</taxon>
        <taxon>Ascomycota</taxon>
        <taxon>Saccharomycotina</taxon>
        <taxon>Pichiomycetes</taxon>
        <taxon>Pichiales</taxon>
        <taxon>Pichiaceae</taxon>
        <taxon>Komagataella</taxon>
    </lineage>
</organism>
<dbReference type="Gene3D" id="1.20.5.170">
    <property type="match status" value="1"/>
</dbReference>
<protein>
    <submittedName>
        <fullName evidence="5">Transcription factor</fullName>
    </submittedName>
</protein>
<dbReference type="Pfam" id="PF00170">
    <property type="entry name" value="bZIP_1"/>
    <property type="match status" value="1"/>
</dbReference>
<dbReference type="InterPro" id="IPR050936">
    <property type="entry name" value="AP-1-like"/>
</dbReference>
<evidence type="ECO:0000313" key="5">
    <source>
        <dbReference type="EMBL" id="CAY68598.1"/>
    </source>
</evidence>
<feature type="compositionally biased region" description="Basic and acidic residues" evidence="3">
    <location>
        <begin position="180"/>
        <end position="202"/>
    </location>
</feature>
<feature type="compositionally biased region" description="Low complexity" evidence="3">
    <location>
        <begin position="72"/>
        <end position="81"/>
    </location>
</feature>
<dbReference type="GO" id="GO:0090575">
    <property type="term" value="C:RNA polymerase II transcription regulator complex"/>
    <property type="evidence" value="ECO:0007669"/>
    <property type="project" value="TreeGrafter"/>
</dbReference>
<name>C4QZC4_KOMPG</name>
<reference evidence="5 6" key="1">
    <citation type="journal article" date="2009" name="Nat. Biotechnol.">
        <title>Genome sequence of the recombinant protein production host Pichia pastoris.</title>
        <authorList>
            <person name="De Schutter K."/>
            <person name="Lin Y.C."/>
            <person name="Tiels P."/>
            <person name="Van Hecke A."/>
            <person name="Glinka S."/>
            <person name="Weber-Lehmann J."/>
            <person name="Rouze P."/>
            <person name="Van de Peer Y."/>
            <person name="Callewaert N."/>
        </authorList>
    </citation>
    <scope>NUCLEOTIDE SEQUENCE [LARGE SCALE GENOMIC DNA]</scope>
    <source>
        <strain evidence="6">GS115 / ATCC 20864</strain>
    </source>
</reference>
<dbReference type="CDD" id="cd14688">
    <property type="entry name" value="bZIP_YAP"/>
    <property type="match status" value="1"/>
</dbReference>
<sequence>MTIKGGVQKPTARSKPAGESHFDVGNLAAAAVAHSSKQEVDQHDAIALLKNAGVEVNSVVGPTASSGPPRPTTTQRTSSSGKKVVNTKRAEQNRKAQQVFRKKREEQFQELEKKAQLVDHYRDIIQNLKNEIMTLRDYTLTLQSKLIEHGDNTIGSNNSSLSAVLSRSYLGKLNSLGNLGKEEEQDSNKNGEIKEETLGLIN</sequence>
<dbReference type="RefSeq" id="XP_002490878.1">
    <property type="nucleotide sequence ID" value="XM_002490833.1"/>
</dbReference>
<dbReference type="PANTHER" id="PTHR40621:SF6">
    <property type="entry name" value="AP-1-LIKE TRANSCRIPTION FACTOR YAP1-RELATED"/>
    <property type="match status" value="1"/>
</dbReference>
<evidence type="ECO:0000259" key="4">
    <source>
        <dbReference type="Pfam" id="PF00170"/>
    </source>
</evidence>
<feature type="region of interest" description="Disordered" evidence="3">
    <location>
        <begin position="1"/>
        <end position="20"/>
    </location>
</feature>